<proteinExistence type="predicted"/>
<feature type="compositionally biased region" description="Pro residues" evidence="1">
    <location>
        <begin position="25"/>
        <end position="39"/>
    </location>
</feature>
<reference evidence="2" key="1">
    <citation type="submission" date="2020-02" db="EMBL/GenBank/DDBJ databases">
        <authorList>
            <person name="Meier V. D."/>
        </authorList>
    </citation>
    <scope>NUCLEOTIDE SEQUENCE</scope>
    <source>
        <strain evidence="2">AVDCRST_MAG59</strain>
    </source>
</reference>
<feature type="region of interest" description="Disordered" evidence="1">
    <location>
        <begin position="1"/>
        <end position="39"/>
    </location>
</feature>
<evidence type="ECO:0000256" key="1">
    <source>
        <dbReference type="SAM" id="MobiDB-lite"/>
    </source>
</evidence>
<feature type="non-terminal residue" evidence="2">
    <location>
        <position position="1"/>
    </location>
</feature>
<protein>
    <submittedName>
        <fullName evidence="2">Uncharacterized protein</fullName>
    </submittedName>
</protein>
<sequence length="39" mass="4113">LDGAHARPPARPLRRGLATRASPRRPGPGGPPPRLARPL</sequence>
<feature type="non-terminal residue" evidence="2">
    <location>
        <position position="39"/>
    </location>
</feature>
<accession>A0A6J4V747</accession>
<dbReference type="EMBL" id="CADCWF010000228">
    <property type="protein sequence ID" value="CAA9568802.1"/>
    <property type="molecule type" value="Genomic_DNA"/>
</dbReference>
<organism evidence="2">
    <name type="scientific">uncultured Thermomicrobiales bacterium</name>
    <dbReference type="NCBI Taxonomy" id="1645740"/>
    <lineage>
        <taxon>Bacteria</taxon>
        <taxon>Pseudomonadati</taxon>
        <taxon>Thermomicrobiota</taxon>
        <taxon>Thermomicrobia</taxon>
        <taxon>Thermomicrobiales</taxon>
        <taxon>environmental samples</taxon>
    </lineage>
</organism>
<name>A0A6J4V747_9BACT</name>
<dbReference type="AlphaFoldDB" id="A0A6J4V747"/>
<gene>
    <name evidence="2" type="ORF">AVDCRST_MAG59-3270</name>
</gene>
<evidence type="ECO:0000313" key="2">
    <source>
        <dbReference type="EMBL" id="CAA9568802.1"/>
    </source>
</evidence>